<dbReference type="GO" id="GO:0016791">
    <property type="term" value="F:phosphatase activity"/>
    <property type="evidence" value="ECO:0007669"/>
    <property type="project" value="TreeGrafter"/>
</dbReference>
<keyword evidence="1" id="KW-0378">Hydrolase</keyword>
<dbReference type="Pfam" id="PF13344">
    <property type="entry name" value="Hydrolase_6"/>
    <property type="match status" value="1"/>
</dbReference>
<comment type="caution">
    <text evidence="1">The sequence shown here is derived from an EMBL/GenBank/DDBJ whole genome shotgun (WGS) entry which is preliminary data.</text>
</comment>
<dbReference type="Proteomes" id="UP001149411">
    <property type="component" value="Unassembled WGS sequence"/>
</dbReference>
<dbReference type="Pfam" id="PF13242">
    <property type="entry name" value="Hydrolase_like"/>
    <property type="match status" value="1"/>
</dbReference>
<keyword evidence="2" id="KW-1185">Reference proteome</keyword>
<protein>
    <submittedName>
        <fullName evidence="1">HAD-IIA family hydrolase</fullName>
    </submittedName>
</protein>
<dbReference type="PANTHER" id="PTHR19288:SF46">
    <property type="entry name" value="HALOACID DEHALOGENASE-LIKE HYDROLASE DOMAIN-CONTAINING PROTEIN 2"/>
    <property type="match status" value="1"/>
</dbReference>
<sequence length="254" mass="26190">MKGAVVDVDGTVLRGESVVEGAREGLDALRDAGVRTVFVSNNPTVTSQGLVRRLGRTGVETDGGSAVTSATLTARYVDANCAPPVHVTGESAVVEALRDRGVAVTRNPDEAETAIVSVDRSLDYDDIRDAFEAARTAEEYVCTDPDSVVPTGDGEIPGSGAVEAAVSRAVGREPFVVGKPSGYAARAVLGTVGTSPDETVFVGDRLDTDIALGENVGAVTALVRTGVTEDADLRSSSHTPDHVLGKLSEIGDLL</sequence>
<dbReference type="Gene3D" id="3.40.50.1000">
    <property type="entry name" value="HAD superfamily/HAD-like"/>
    <property type="match status" value="2"/>
</dbReference>
<name>A0A9Q4C4G5_9EURY</name>
<evidence type="ECO:0000313" key="2">
    <source>
        <dbReference type="Proteomes" id="UP001149411"/>
    </source>
</evidence>
<reference evidence="1" key="1">
    <citation type="submission" date="2022-09" db="EMBL/GenBank/DDBJ databases">
        <title>Haloadaptaus new haloarchaeum isolated from saline soil.</title>
        <authorList>
            <person name="Duran-Viseras A."/>
            <person name="Sanchez-Porro C."/>
            <person name="Ventosa A."/>
        </authorList>
    </citation>
    <scope>NUCLEOTIDE SEQUENCE</scope>
    <source>
        <strain evidence="1">F3-133</strain>
    </source>
</reference>
<dbReference type="InterPro" id="IPR036412">
    <property type="entry name" value="HAD-like_sf"/>
</dbReference>
<organism evidence="1 2">
    <name type="scientific">Halorutilus salinus</name>
    <dbReference type="NCBI Taxonomy" id="2487751"/>
    <lineage>
        <taxon>Archaea</taxon>
        <taxon>Methanobacteriati</taxon>
        <taxon>Methanobacteriota</taxon>
        <taxon>Stenosarchaea group</taxon>
        <taxon>Halobacteria</taxon>
        <taxon>Halorutilales</taxon>
        <taxon>Halorutilaceae</taxon>
        <taxon>Halorutilus</taxon>
    </lineage>
</organism>
<accession>A0A9Q4C4G5</accession>
<dbReference type="RefSeq" id="WP_266087428.1">
    <property type="nucleotide sequence ID" value="NZ_RKLV01000007.1"/>
</dbReference>
<dbReference type="AlphaFoldDB" id="A0A9Q4C4G5"/>
<dbReference type="InterPro" id="IPR006357">
    <property type="entry name" value="HAD-SF_hydro_IIA"/>
</dbReference>
<dbReference type="GO" id="GO:0005737">
    <property type="term" value="C:cytoplasm"/>
    <property type="evidence" value="ECO:0007669"/>
    <property type="project" value="TreeGrafter"/>
</dbReference>
<gene>
    <name evidence="1" type="ORF">EGH25_07975</name>
</gene>
<dbReference type="PANTHER" id="PTHR19288">
    <property type="entry name" value="4-NITROPHENYLPHOSPHATASE-RELATED"/>
    <property type="match status" value="1"/>
</dbReference>
<dbReference type="NCBIfam" id="TIGR01460">
    <property type="entry name" value="HAD-SF-IIA"/>
    <property type="match status" value="1"/>
</dbReference>
<evidence type="ECO:0000313" key="1">
    <source>
        <dbReference type="EMBL" id="MCX2819288.1"/>
    </source>
</evidence>
<dbReference type="EMBL" id="RKLV01000007">
    <property type="protein sequence ID" value="MCX2819288.1"/>
    <property type="molecule type" value="Genomic_DNA"/>
</dbReference>
<dbReference type="SUPFAM" id="SSF56784">
    <property type="entry name" value="HAD-like"/>
    <property type="match status" value="1"/>
</dbReference>
<proteinExistence type="predicted"/>
<dbReference type="InterPro" id="IPR023214">
    <property type="entry name" value="HAD_sf"/>
</dbReference>